<keyword evidence="1" id="KW-0812">Transmembrane</keyword>
<evidence type="ECO:0000313" key="4">
    <source>
        <dbReference type="EMBL" id="CAB4970458.1"/>
    </source>
</evidence>
<reference evidence="3" key="1">
    <citation type="submission" date="2020-05" db="EMBL/GenBank/DDBJ databases">
        <authorList>
            <person name="Chiriac C."/>
            <person name="Salcher M."/>
            <person name="Ghai R."/>
            <person name="Kavagutti S V."/>
        </authorList>
    </citation>
    <scope>NUCLEOTIDE SEQUENCE</scope>
</reference>
<name>A0A6J7GX81_9ZZZZ</name>
<evidence type="ECO:0000313" key="3">
    <source>
        <dbReference type="EMBL" id="CAB4913171.1"/>
    </source>
</evidence>
<dbReference type="EMBL" id="CAFBMU010000001">
    <property type="protein sequence ID" value="CAB4913171.1"/>
    <property type="molecule type" value="Genomic_DNA"/>
</dbReference>
<evidence type="ECO:0000313" key="5">
    <source>
        <dbReference type="EMBL" id="CAB5147691.1"/>
    </source>
</evidence>
<dbReference type="EMBL" id="CAFBRZ010000018">
    <property type="protein sequence ID" value="CAB5147691.1"/>
    <property type="molecule type" value="Genomic_DNA"/>
</dbReference>
<evidence type="ECO:0000313" key="2">
    <source>
        <dbReference type="EMBL" id="CAB4795710.1"/>
    </source>
</evidence>
<sequence length="52" mass="5314">MKNWKSAVSGLAGAFIALAISRSLGLSTIPEIILLLVCIGIGNSLGAMTGRK</sequence>
<dbReference type="EMBL" id="CAFAAS010000001">
    <property type="protein sequence ID" value="CAB4795710.1"/>
    <property type="molecule type" value="Genomic_DNA"/>
</dbReference>
<evidence type="ECO:0000256" key="1">
    <source>
        <dbReference type="SAM" id="Phobius"/>
    </source>
</evidence>
<feature type="transmembrane region" description="Helical" evidence="1">
    <location>
        <begin position="33"/>
        <end position="50"/>
    </location>
</feature>
<proteinExistence type="predicted"/>
<organism evidence="3">
    <name type="scientific">freshwater metagenome</name>
    <dbReference type="NCBI Taxonomy" id="449393"/>
    <lineage>
        <taxon>unclassified sequences</taxon>
        <taxon>metagenomes</taxon>
        <taxon>ecological metagenomes</taxon>
    </lineage>
</organism>
<keyword evidence="1" id="KW-0472">Membrane</keyword>
<accession>A0A6J7GX81</accession>
<protein>
    <submittedName>
        <fullName evidence="3">Unannotated protein</fullName>
    </submittedName>
</protein>
<gene>
    <name evidence="2" type="ORF">UFOPK3077_00180</name>
    <name evidence="3" type="ORF">UFOPK3667_00179</name>
    <name evidence="4" type="ORF">UFOPK3903_00375</name>
    <name evidence="5" type="ORF">UFOPK4444_00462</name>
</gene>
<dbReference type="AlphaFoldDB" id="A0A6J7GX81"/>
<dbReference type="EMBL" id="CAFBOD010000003">
    <property type="protein sequence ID" value="CAB4970458.1"/>
    <property type="molecule type" value="Genomic_DNA"/>
</dbReference>
<keyword evidence="1" id="KW-1133">Transmembrane helix</keyword>